<gene>
    <name evidence="7" type="ORF">ACFFIX_04890</name>
</gene>
<evidence type="ECO:0000256" key="4">
    <source>
        <dbReference type="ARBA" id="ARBA00034320"/>
    </source>
</evidence>
<dbReference type="InterPro" id="IPR003495">
    <property type="entry name" value="CobW/HypB/UreG_nucleotide-bd"/>
</dbReference>
<keyword evidence="8" id="KW-1185">Reference proteome</keyword>
<dbReference type="InterPro" id="IPR011629">
    <property type="entry name" value="CobW-like_C"/>
</dbReference>
<dbReference type="InterPro" id="IPR036627">
    <property type="entry name" value="CobW-likC_sf"/>
</dbReference>
<dbReference type="RefSeq" id="WP_378931102.1">
    <property type="nucleotide sequence ID" value="NZ_JBHLVO010000002.1"/>
</dbReference>
<evidence type="ECO:0000256" key="2">
    <source>
        <dbReference type="ARBA" id="ARBA00022801"/>
    </source>
</evidence>
<organism evidence="7 8">
    <name type="scientific">Metabacillus herbersteinensis</name>
    <dbReference type="NCBI Taxonomy" id="283816"/>
    <lineage>
        <taxon>Bacteria</taxon>
        <taxon>Bacillati</taxon>
        <taxon>Bacillota</taxon>
        <taxon>Bacilli</taxon>
        <taxon>Bacillales</taxon>
        <taxon>Bacillaceae</taxon>
        <taxon>Metabacillus</taxon>
    </lineage>
</organism>
<evidence type="ECO:0000313" key="7">
    <source>
        <dbReference type="EMBL" id="MFC0270788.1"/>
    </source>
</evidence>
<dbReference type="InterPro" id="IPR027417">
    <property type="entry name" value="P-loop_NTPase"/>
</dbReference>
<dbReference type="PANTHER" id="PTHR13748:SF62">
    <property type="entry name" value="COBW DOMAIN-CONTAINING PROTEIN"/>
    <property type="match status" value="1"/>
</dbReference>
<evidence type="ECO:0000313" key="8">
    <source>
        <dbReference type="Proteomes" id="UP001589854"/>
    </source>
</evidence>
<dbReference type="SUPFAM" id="SSF90002">
    <property type="entry name" value="Hypothetical protein YjiA, C-terminal domain"/>
    <property type="match status" value="1"/>
</dbReference>
<name>A0ABV6GAS5_9BACI</name>
<comment type="similarity">
    <text evidence="4">Belongs to the SIMIBI class G3E GTPase family. ZNG1 subfamily.</text>
</comment>
<dbReference type="Pfam" id="PF02492">
    <property type="entry name" value="cobW"/>
    <property type="match status" value="1"/>
</dbReference>
<evidence type="ECO:0000256" key="3">
    <source>
        <dbReference type="ARBA" id="ARBA00023186"/>
    </source>
</evidence>
<dbReference type="EMBL" id="JBHLVO010000002">
    <property type="protein sequence ID" value="MFC0270788.1"/>
    <property type="molecule type" value="Genomic_DNA"/>
</dbReference>
<keyword evidence="2" id="KW-0378">Hydrolase</keyword>
<proteinExistence type="inferred from homology"/>
<dbReference type="Pfam" id="PF07683">
    <property type="entry name" value="CobW_C"/>
    <property type="match status" value="1"/>
</dbReference>
<evidence type="ECO:0000256" key="5">
    <source>
        <dbReference type="ARBA" id="ARBA00049117"/>
    </source>
</evidence>
<comment type="caution">
    <text evidence="7">The sequence shown here is derived from an EMBL/GenBank/DDBJ whole genome shotgun (WGS) entry which is preliminary data.</text>
</comment>
<keyword evidence="1" id="KW-0547">Nucleotide-binding</keyword>
<dbReference type="SUPFAM" id="SSF52540">
    <property type="entry name" value="P-loop containing nucleoside triphosphate hydrolases"/>
    <property type="match status" value="1"/>
</dbReference>
<dbReference type="Gene3D" id="3.40.50.300">
    <property type="entry name" value="P-loop containing nucleotide triphosphate hydrolases"/>
    <property type="match status" value="1"/>
</dbReference>
<reference evidence="7 8" key="1">
    <citation type="submission" date="2024-09" db="EMBL/GenBank/DDBJ databases">
        <authorList>
            <person name="Sun Q."/>
            <person name="Mori K."/>
        </authorList>
    </citation>
    <scope>NUCLEOTIDE SEQUENCE [LARGE SCALE GENOMIC DNA]</scope>
    <source>
        <strain evidence="7 8">CCM 7228</strain>
    </source>
</reference>
<dbReference type="SMART" id="SM00833">
    <property type="entry name" value="CobW_C"/>
    <property type="match status" value="1"/>
</dbReference>
<dbReference type="Gene3D" id="3.30.1220.10">
    <property type="entry name" value="CobW-like, C-terminal domain"/>
    <property type="match status" value="1"/>
</dbReference>
<dbReference type="Proteomes" id="UP001589854">
    <property type="component" value="Unassembled WGS sequence"/>
</dbReference>
<feature type="domain" description="CobW C-terminal" evidence="6">
    <location>
        <begin position="218"/>
        <end position="303"/>
    </location>
</feature>
<sequence>MKQVEVYILSGFLGAGKTTLLKNILEQERDQQRKIAVVMNELGKVSIDSQAVSEDTPLKELLNGCVCCTIQGQLEAHLQGLLQQHELDAIYIETTGVAHPVEVLDSCMSPLFADKLVVRSIVTLVDVLRWRDRDGLSIQLQRLLQEQVKHADVVLLNKSDQLTDSEQASLVLEIQNLNQQGKILLTQFARIQLKQIQEQVFTPKNAHEEVNVHTQLHVKTYVHSFSRPINLDSFEDFLKAMPDTIYRIKGYLKFDHGKDTYLFQYSYGMPLYMKEPMNMKNTLVFIGENLDHEWLKRELEKLEAI</sequence>
<dbReference type="CDD" id="cd03112">
    <property type="entry name" value="CobW-like"/>
    <property type="match status" value="1"/>
</dbReference>
<evidence type="ECO:0000256" key="1">
    <source>
        <dbReference type="ARBA" id="ARBA00022741"/>
    </source>
</evidence>
<comment type="catalytic activity">
    <reaction evidence="5">
        <text>GTP + H2O = GDP + phosphate + H(+)</text>
        <dbReference type="Rhea" id="RHEA:19669"/>
        <dbReference type="ChEBI" id="CHEBI:15377"/>
        <dbReference type="ChEBI" id="CHEBI:15378"/>
        <dbReference type="ChEBI" id="CHEBI:37565"/>
        <dbReference type="ChEBI" id="CHEBI:43474"/>
        <dbReference type="ChEBI" id="CHEBI:58189"/>
    </reaction>
    <physiologicalReaction direction="left-to-right" evidence="5">
        <dbReference type="Rhea" id="RHEA:19670"/>
    </physiologicalReaction>
</comment>
<dbReference type="InterPro" id="IPR051316">
    <property type="entry name" value="Zinc-reg_GTPase_activator"/>
</dbReference>
<accession>A0ABV6GAS5</accession>
<evidence type="ECO:0000259" key="6">
    <source>
        <dbReference type="SMART" id="SM00833"/>
    </source>
</evidence>
<dbReference type="PANTHER" id="PTHR13748">
    <property type="entry name" value="COBW-RELATED"/>
    <property type="match status" value="1"/>
</dbReference>
<keyword evidence="3" id="KW-0143">Chaperone</keyword>
<protein>
    <submittedName>
        <fullName evidence="7">CobW family GTP-binding protein</fullName>
    </submittedName>
</protein>